<dbReference type="Proteomes" id="UP001164746">
    <property type="component" value="Chromosome 15"/>
</dbReference>
<protein>
    <submittedName>
        <fullName evidence="2">Uncharacterized protein</fullName>
    </submittedName>
</protein>
<evidence type="ECO:0000313" key="2">
    <source>
        <dbReference type="EMBL" id="WAR28095.1"/>
    </source>
</evidence>
<gene>
    <name evidence="2" type="ORF">MAR_013799</name>
</gene>
<evidence type="ECO:0000313" key="3">
    <source>
        <dbReference type="Proteomes" id="UP001164746"/>
    </source>
</evidence>
<organism evidence="2 3">
    <name type="scientific">Mya arenaria</name>
    <name type="common">Soft-shell clam</name>
    <dbReference type="NCBI Taxonomy" id="6604"/>
    <lineage>
        <taxon>Eukaryota</taxon>
        <taxon>Metazoa</taxon>
        <taxon>Spiralia</taxon>
        <taxon>Lophotrochozoa</taxon>
        <taxon>Mollusca</taxon>
        <taxon>Bivalvia</taxon>
        <taxon>Autobranchia</taxon>
        <taxon>Heteroconchia</taxon>
        <taxon>Euheterodonta</taxon>
        <taxon>Imparidentia</taxon>
        <taxon>Neoheterodontei</taxon>
        <taxon>Myida</taxon>
        <taxon>Myoidea</taxon>
        <taxon>Myidae</taxon>
        <taxon>Mya</taxon>
    </lineage>
</organism>
<feature type="compositionally biased region" description="Basic residues" evidence="1">
    <location>
        <begin position="39"/>
        <end position="57"/>
    </location>
</feature>
<feature type="region of interest" description="Disordered" evidence="1">
    <location>
        <begin position="31"/>
        <end position="106"/>
    </location>
</feature>
<dbReference type="EMBL" id="CP111026">
    <property type="protein sequence ID" value="WAR28095.1"/>
    <property type="molecule type" value="Genomic_DNA"/>
</dbReference>
<accession>A0ABY7G1I9</accession>
<feature type="compositionally biased region" description="Basic and acidic residues" evidence="1">
    <location>
        <begin position="58"/>
        <end position="67"/>
    </location>
</feature>
<keyword evidence="3" id="KW-1185">Reference proteome</keyword>
<name>A0ABY7G1I9_MYAAR</name>
<proteinExistence type="predicted"/>
<evidence type="ECO:0000256" key="1">
    <source>
        <dbReference type="SAM" id="MobiDB-lite"/>
    </source>
</evidence>
<reference evidence="2" key="1">
    <citation type="submission" date="2022-11" db="EMBL/GenBank/DDBJ databases">
        <title>Centuries of genome instability and evolution in soft-shell clam transmissible cancer (bioRxiv).</title>
        <authorList>
            <person name="Hart S.F.M."/>
            <person name="Yonemitsu M.A."/>
            <person name="Giersch R.M."/>
            <person name="Beal B.F."/>
            <person name="Arriagada G."/>
            <person name="Davis B.W."/>
            <person name="Ostrander E.A."/>
            <person name="Goff S.P."/>
            <person name="Metzger M.J."/>
        </authorList>
    </citation>
    <scope>NUCLEOTIDE SEQUENCE</scope>
    <source>
        <strain evidence="2">MELC-2E11</strain>
        <tissue evidence="2">Siphon/mantle</tissue>
    </source>
</reference>
<sequence length="210" mass="23479">MVIGELIDMSHVFAAHFRHGQNLVMFKSKSLESIDSRHSSKQKKSKKKKKRRSRSHSRSPERAESVTERGQGQLAEVVTQGHEAETGGEGAAADEKIKGDTQRISSATSLQDSMAFSQAIQDIESTGFSAATFKSSRGDHKDGSTDRDEFVFGTAGELRLDSHRKPVILDIDKEDLAHPSLYSDPEERMERWVQRLTQLRRKKLEGEALA</sequence>